<dbReference type="PANTHER" id="PTHR10963">
    <property type="entry name" value="GLYCOSYL HYDROLASE-RELATED"/>
    <property type="match status" value="1"/>
</dbReference>
<reference evidence="7" key="2">
    <citation type="journal article" date="2009" name="Fungal Genet. Biol.">
        <title>The 2008 update of the Aspergillus nidulans genome annotation: a community effort.</title>
        <authorList>
            <person name="Wortman J.R."/>
            <person name="Gilsenan J.M."/>
            <person name="Joardar V."/>
            <person name="Deegan J."/>
            <person name="Clutterbuck J."/>
            <person name="Andersen M.R."/>
            <person name="Archer D."/>
            <person name="Bencina M."/>
            <person name="Braus G."/>
            <person name="Coutinho P."/>
            <person name="von Dohren H."/>
            <person name="Doonan J."/>
            <person name="Driessen A.J."/>
            <person name="Durek P."/>
            <person name="Espeso E."/>
            <person name="Fekete E."/>
            <person name="Flipphi M."/>
            <person name="Estrada C.G."/>
            <person name="Geysens S."/>
            <person name="Goldman G."/>
            <person name="de Groot P.W."/>
            <person name="Hansen K."/>
            <person name="Harris S.D."/>
            <person name="Heinekamp T."/>
            <person name="Helmstaedt K."/>
            <person name="Henrissat B."/>
            <person name="Hofmann G."/>
            <person name="Homan T."/>
            <person name="Horio T."/>
            <person name="Horiuchi H."/>
            <person name="James S."/>
            <person name="Jones M."/>
            <person name="Karaffa L."/>
            <person name="Karanyi Z."/>
            <person name="Kato M."/>
            <person name="Keller N."/>
            <person name="Kelly D.E."/>
            <person name="Kiel J.A."/>
            <person name="Kim J.M."/>
            <person name="van der Klei I.J."/>
            <person name="Klis F.M."/>
            <person name="Kovalchuk A."/>
            <person name="Krasevec N."/>
            <person name="Kubicek C.P."/>
            <person name="Liu B."/>
            <person name="Maccabe A."/>
            <person name="Meyer V."/>
            <person name="Mirabito P."/>
            <person name="Miskei M."/>
            <person name="Mos M."/>
            <person name="Mullins J."/>
            <person name="Nelson D.R."/>
            <person name="Nielsen J."/>
            <person name="Oakley B.R."/>
            <person name="Osmani S.A."/>
            <person name="Pakula T."/>
            <person name="Paszewski A."/>
            <person name="Paulsen I."/>
            <person name="Pilsyk S."/>
            <person name="Pocsi I."/>
            <person name="Punt P.J."/>
            <person name="Ram A.F."/>
            <person name="Ren Q."/>
            <person name="Robellet X."/>
            <person name="Robson G."/>
            <person name="Seiboth B."/>
            <person name="van Solingen P."/>
            <person name="Specht T."/>
            <person name="Sun J."/>
            <person name="Taheri-Talesh N."/>
            <person name="Takeshita N."/>
            <person name="Ussery D."/>
            <person name="vanKuyk P.A."/>
            <person name="Visser H."/>
            <person name="van de Vondervoort P.J."/>
            <person name="de Vries R.P."/>
            <person name="Walton J."/>
            <person name="Xiang X."/>
            <person name="Xiong Y."/>
            <person name="Zeng A.P."/>
            <person name="Brandt B.W."/>
            <person name="Cornell M.J."/>
            <person name="van den Hondel C.A."/>
            <person name="Visser J."/>
            <person name="Oliver S.G."/>
            <person name="Turner G."/>
        </authorList>
    </citation>
    <scope>GENOME REANNOTATION</scope>
    <source>
        <strain evidence="7">FGSC A4 / ATCC 38163 / CBS 112.46 / NRRL 194 / M139</strain>
    </source>
</reference>
<evidence type="ECO:0000256" key="2">
    <source>
        <dbReference type="ARBA" id="ARBA00022475"/>
    </source>
</evidence>
<evidence type="ECO:0000256" key="1">
    <source>
        <dbReference type="ARBA" id="ARBA00004609"/>
    </source>
</evidence>
<organism evidence="6 7">
    <name type="scientific">Emericella nidulans (strain FGSC A4 / ATCC 38163 / CBS 112.46 / NRRL 194 / M139)</name>
    <name type="common">Aspergillus nidulans</name>
    <dbReference type="NCBI Taxonomy" id="227321"/>
    <lineage>
        <taxon>Eukaryota</taxon>
        <taxon>Fungi</taxon>
        <taxon>Dikarya</taxon>
        <taxon>Ascomycota</taxon>
        <taxon>Pezizomycotina</taxon>
        <taxon>Eurotiomycetes</taxon>
        <taxon>Eurotiomycetidae</taxon>
        <taxon>Eurotiales</taxon>
        <taxon>Aspergillaceae</taxon>
        <taxon>Aspergillus</taxon>
        <taxon>Aspergillus subgen. Nidulantes</taxon>
    </lineage>
</organism>
<evidence type="ECO:0000256" key="3">
    <source>
        <dbReference type="ARBA" id="ARBA00022622"/>
    </source>
</evidence>
<keyword evidence="3" id="KW-0472">Membrane</keyword>
<protein>
    <submittedName>
        <fullName evidence="6">Endo-1,3(4)-beta-glucanase, putative (AFU_orthologue AFUA_6G14540)</fullName>
    </submittedName>
</protein>
<dbReference type="Gene3D" id="2.60.120.200">
    <property type="match status" value="1"/>
</dbReference>
<feature type="domain" description="GH16" evidence="5">
    <location>
        <begin position="91"/>
        <end position="385"/>
    </location>
</feature>
<dbReference type="OMA" id="CNEYNGI"/>
<dbReference type="InterPro" id="IPR050546">
    <property type="entry name" value="Glycosyl_Hydrlase_16"/>
</dbReference>
<proteinExistence type="predicted"/>
<reference evidence="7" key="1">
    <citation type="journal article" date="2005" name="Nature">
        <title>Sequencing of Aspergillus nidulans and comparative analysis with A. fumigatus and A. oryzae.</title>
        <authorList>
            <person name="Galagan J.E."/>
            <person name="Calvo S.E."/>
            <person name="Cuomo C."/>
            <person name="Ma L.J."/>
            <person name="Wortman J.R."/>
            <person name="Batzoglou S."/>
            <person name="Lee S.I."/>
            <person name="Basturkmen M."/>
            <person name="Spevak C.C."/>
            <person name="Clutterbuck J."/>
            <person name="Kapitonov V."/>
            <person name="Jurka J."/>
            <person name="Scazzocchio C."/>
            <person name="Farman M."/>
            <person name="Butler J."/>
            <person name="Purcell S."/>
            <person name="Harris S."/>
            <person name="Braus G.H."/>
            <person name="Draht O."/>
            <person name="Busch S."/>
            <person name="D'Enfert C."/>
            <person name="Bouchier C."/>
            <person name="Goldman G.H."/>
            <person name="Bell-Pedersen D."/>
            <person name="Griffiths-Jones S."/>
            <person name="Doonan J.H."/>
            <person name="Yu J."/>
            <person name="Vienken K."/>
            <person name="Pain A."/>
            <person name="Freitag M."/>
            <person name="Selker E.U."/>
            <person name="Archer D.B."/>
            <person name="Penalva M.A."/>
            <person name="Oakley B.R."/>
            <person name="Momany M."/>
            <person name="Tanaka T."/>
            <person name="Kumagai T."/>
            <person name="Asai K."/>
            <person name="Machida M."/>
            <person name="Nierman W.C."/>
            <person name="Denning D.W."/>
            <person name="Caddick M."/>
            <person name="Hynes M."/>
            <person name="Paoletti M."/>
            <person name="Fischer R."/>
            <person name="Miller B."/>
            <person name="Dyer P."/>
            <person name="Sachs M.S."/>
            <person name="Osmani S.A."/>
            <person name="Birren B.W."/>
        </authorList>
    </citation>
    <scope>NUCLEOTIDE SEQUENCE [LARGE SCALE GENOMIC DNA]</scope>
    <source>
        <strain evidence="7">FGSC A4 / ATCC 38163 / CBS 112.46 / NRRL 194 / M139</strain>
    </source>
</reference>
<dbReference type="OrthoDB" id="192832at2759"/>
<dbReference type="GO" id="GO:0004553">
    <property type="term" value="F:hydrolase activity, hydrolyzing O-glycosyl compounds"/>
    <property type="evidence" value="ECO:0007669"/>
    <property type="project" value="InterPro"/>
</dbReference>
<dbReference type="STRING" id="227321.Q5AYL0"/>
<dbReference type="KEGG" id="ani:ANIA_06620"/>
<evidence type="ECO:0000259" key="5">
    <source>
        <dbReference type="PROSITE" id="PS51762"/>
    </source>
</evidence>
<gene>
    <name evidence="6" type="ORF">ANIA_06620</name>
</gene>
<evidence type="ECO:0000256" key="4">
    <source>
        <dbReference type="ARBA" id="ARBA00023288"/>
    </source>
</evidence>
<dbReference type="GO" id="GO:0005975">
    <property type="term" value="P:carbohydrate metabolic process"/>
    <property type="evidence" value="ECO:0007669"/>
    <property type="project" value="InterPro"/>
</dbReference>
<comment type="subcellular location">
    <subcellularLocation>
        <location evidence="1">Cell membrane</location>
        <topology evidence="1">Lipid-anchor</topology>
        <topology evidence="1">GPI-anchor</topology>
    </subcellularLocation>
</comment>
<accession>C8V158</accession>
<dbReference type="InParanoid" id="Q5AYL0"/>
<dbReference type="AlphaFoldDB" id="Q5AYL0"/>
<dbReference type="PROSITE" id="PS51762">
    <property type="entry name" value="GH16_2"/>
    <property type="match status" value="1"/>
</dbReference>
<sequence>MARPSLCCLENTWGSQYMILAIHSFMMRRLLTIVPLLLRANAVPLANPNVQGVSDFPDILHDILPGLLDPGSGPGSDSHSEIVPPILGYTLTWHDEFSSSSQSSSDSDSGHLPSSSVWLFDTGTSYPGGAPAWGNNELQSYTTSPRNIRITPQNTLQIIPRFSGNNGTGEEGQWTSARIETRTTSFAAASGGKLYIESRLRTGCAPSSQQKGIWPAFWALGESFRGNPTNWPMASEWDIMEVINGEPTVYNTLHCGVDSNEGGPCNEYNGLGNSGVSWSGCDWHVVGLEVDRSGASLLGAGSGEGEGWQEETLTWFLDGEQVHRVSGADVGHETVWRTIAHKGHFLLLNVAVGGNWPGYPDENTVDGEEVAMEVDYVRVWNADGVDLL</sequence>
<dbReference type="VEuPathDB" id="FungiDB:AN6620"/>
<keyword evidence="2" id="KW-1003">Cell membrane</keyword>
<dbReference type="GeneID" id="2870592"/>
<dbReference type="RefSeq" id="XP_664224.1">
    <property type="nucleotide sequence ID" value="XM_659132.1"/>
</dbReference>
<dbReference type="Proteomes" id="UP000000560">
    <property type="component" value="Chromosome I"/>
</dbReference>
<keyword evidence="3" id="KW-0325">Glycoprotein</keyword>
<dbReference type="InterPro" id="IPR000757">
    <property type="entry name" value="Beta-glucanase-like"/>
</dbReference>
<dbReference type="InterPro" id="IPR013320">
    <property type="entry name" value="ConA-like_dom_sf"/>
</dbReference>
<keyword evidence="7" id="KW-1185">Reference proteome</keyword>
<dbReference type="CAZy" id="GH16">
    <property type="family name" value="Glycoside Hydrolase Family 16"/>
</dbReference>
<dbReference type="GO" id="GO:0098552">
    <property type="term" value="C:side of membrane"/>
    <property type="evidence" value="ECO:0007669"/>
    <property type="project" value="UniProtKB-KW"/>
</dbReference>
<dbReference type="HOGENOM" id="CLU_019533_3_0_1"/>
<dbReference type="GO" id="GO:0005576">
    <property type="term" value="C:extracellular region"/>
    <property type="evidence" value="ECO:0000318"/>
    <property type="project" value="GO_Central"/>
</dbReference>
<dbReference type="CDD" id="cd02182">
    <property type="entry name" value="GH16_Strep_laminarinase_like"/>
    <property type="match status" value="1"/>
</dbReference>
<name>Q5AYL0_EMENI</name>
<keyword evidence="3" id="KW-0336">GPI-anchor</keyword>
<accession>Q5AYL0</accession>
<dbReference type="EMBL" id="BN001301">
    <property type="protein sequence ID" value="CBF71114.1"/>
    <property type="molecule type" value="Genomic_DNA"/>
</dbReference>
<dbReference type="SUPFAM" id="SSF49899">
    <property type="entry name" value="Concanavalin A-like lectins/glucanases"/>
    <property type="match status" value="1"/>
</dbReference>
<evidence type="ECO:0000313" key="7">
    <source>
        <dbReference type="Proteomes" id="UP000000560"/>
    </source>
</evidence>
<dbReference type="PANTHER" id="PTHR10963:SF60">
    <property type="entry name" value="GRAM-NEGATIVE BACTERIA-BINDING PROTEIN 1-RELATED"/>
    <property type="match status" value="1"/>
</dbReference>
<dbReference type="GO" id="GO:0005886">
    <property type="term" value="C:plasma membrane"/>
    <property type="evidence" value="ECO:0007669"/>
    <property type="project" value="UniProtKB-SubCell"/>
</dbReference>
<dbReference type="eggNOG" id="ENOG502SKUZ">
    <property type="taxonomic scope" value="Eukaryota"/>
</dbReference>
<evidence type="ECO:0000313" key="6">
    <source>
        <dbReference type="EMBL" id="CBF71114.1"/>
    </source>
</evidence>
<keyword evidence="4" id="KW-0449">Lipoprotein</keyword>